<evidence type="ECO:0000313" key="7">
    <source>
        <dbReference type="Proteomes" id="UP000317369"/>
    </source>
</evidence>
<keyword evidence="2 4" id="KW-0472">Membrane</keyword>
<evidence type="ECO:0000256" key="2">
    <source>
        <dbReference type="ARBA" id="ARBA00023136"/>
    </source>
</evidence>
<proteinExistence type="predicted"/>
<keyword evidence="4" id="KW-0812">Transmembrane</keyword>
<reference evidence="6 7" key="1">
    <citation type="submission" date="2019-02" db="EMBL/GenBank/DDBJ databases">
        <title>Deep-cultivation of Planctomycetes and their phenomic and genomic characterization uncovers novel biology.</title>
        <authorList>
            <person name="Wiegand S."/>
            <person name="Jogler M."/>
            <person name="Boedeker C."/>
            <person name="Pinto D."/>
            <person name="Vollmers J."/>
            <person name="Rivas-Marin E."/>
            <person name="Kohn T."/>
            <person name="Peeters S.H."/>
            <person name="Heuer A."/>
            <person name="Rast P."/>
            <person name="Oberbeckmann S."/>
            <person name="Bunk B."/>
            <person name="Jeske O."/>
            <person name="Meyerdierks A."/>
            <person name="Storesund J.E."/>
            <person name="Kallscheuer N."/>
            <person name="Luecker S."/>
            <person name="Lage O.M."/>
            <person name="Pohl T."/>
            <person name="Merkel B.J."/>
            <person name="Hornburger P."/>
            <person name="Mueller R.-W."/>
            <person name="Bruemmer F."/>
            <person name="Labrenz M."/>
            <person name="Spormann A.M."/>
            <person name="Op den Camp H."/>
            <person name="Overmann J."/>
            <person name="Amann R."/>
            <person name="Jetten M.S.M."/>
            <person name="Mascher T."/>
            <person name="Medema M.H."/>
            <person name="Devos D.P."/>
            <person name="Kaster A.-K."/>
            <person name="Ovreas L."/>
            <person name="Rohde M."/>
            <person name="Galperin M.Y."/>
            <person name="Jogler C."/>
        </authorList>
    </citation>
    <scope>NUCLEOTIDE SEQUENCE [LARGE SCALE GENOMIC DNA]</scope>
    <source>
        <strain evidence="6 7">KS4</strain>
    </source>
</reference>
<evidence type="ECO:0000256" key="3">
    <source>
        <dbReference type="SAM" id="MobiDB-lite"/>
    </source>
</evidence>
<dbReference type="AlphaFoldDB" id="A0A517YSG1"/>
<feature type="transmembrane region" description="Helical" evidence="4">
    <location>
        <begin position="24"/>
        <end position="43"/>
    </location>
</feature>
<feature type="compositionally biased region" description="Basic and acidic residues" evidence="3">
    <location>
        <begin position="281"/>
        <end position="296"/>
    </location>
</feature>
<name>A0A517YSG1_9BACT</name>
<keyword evidence="6" id="KW-0282">Flagellum</keyword>
<dbReference type="OrthoDB" id="271163at2"/>
<gene>
    <name evidence="6" type="ORF">KS4_12100</name>
</gene>
<accession>A0A517YSG1</accession>
<keyword evidence="7" id="KW-1185">Reference proteome</keyword>
<evidence type="ECO:0000256" key="4">
    <source>
        <dbReference type="SAM" id="Phobius"/>
    </source>
</evidence>
<dbReference type="InterPro" id="IPR006182">
    <property type="entry name" value="FliF_N_dom"/>
</dbReference>
<keyword evidence="6" id="KW-0969">Cilium</keyword>
<dbReference type="EMBL" id="CP036425">
    <property type="protein sequence ID" value="QDU33165.1"/>
    <property type="molecule type" value="Genomic_DNA"/>
</dbReference>
<organism evidence="6 7">
    <name type="scientific">Poriferisphaera corsica</name>
    <dbReference type="NCBI Taxonomy" id="2528020"/>
    <lineage>
        <taxon>Bacteria</taxon>
        <taxon>Pseudomonadati</taxon>
        <taxon>Planctomycetota</taxon>
        <taxon>Phycisphaerae</taxon>
        <taxon>Phycisphaerales</taxon>
        <taxon>Phycisphaeraceae</taxon>
        <taxon>Poriferisphaera</taxon>
    </lineage>
</organism>
<dbReference type="Pfam" id="PF01514">
    <property type="entry name" value="YscJ_FliF"/>
    <property type="match status" value="1"/>
</dbReference>
<dbReference type="InterPro" id="IPR043427">
    <property type="entry name" value="YscJ/FliF"/>
</dbReference>
<keyword evidence="6" id="KW-0966">Cell projection</keyword>
<comment type="subcellular location">
    <subcellularLocation>
        <location evidence="1">Membrane</location>
    </subcellularLocation>
</comment>
<sequence length="547" mass="59466">MEVLKRSWAQIAALFGGLNKAERALIIALLVIVVGFLWGIVIWSGQTDQVRLTGIPLGTTSQAAQQLKRFGVQYEIKNDMIYVSQAKYLDALAYLSMSEVMQVDLDAALLEMQANQNAWMTEAQIKNNYRIAVQRVCAAVISKMTGIKSATVQVGEPTKEGFGAANIQPTASVSVILDSANDRLNKKQVESIAGVVSGPFAKMDSTNVSVIDLTNGETHRVGGVDEIDTNEILAQRRRGETELRNKILNLVSEFRGAKVEVSIQTDNIAKKETNIYTYDKDPLSTQEKRTNRERQNIADSGEPGVTSNTGLSIAGSQQAGMKETEETSDTVNGERPITEVSHVVKGAPEVVRVSATVKLPRSFFATKWKIENPDNEDEPKDADLLPLVGPKLTEIEEDVLNLLNMADQQSANVRVSMMDDTMVLAAANAGSGMGGPVGTLVELGVMKHAGSIALGVVAVGLMLWMVRSATKPEKLPTVEELAGIPPELPSEEDLVGEVDEQETTMAGYELDEGELQSRRIAEQISDLIKNNPNEAANIFGRWVRTDD</sequence>
<protein>
    <submittedName>
        <fullName evidence="6">Flagellar MS-ring protein</fullName>
    </submittedName>
</protein>
<feature type="region of interest" description="Disordered" evidence="3">
    <location>
        <begin position="281"/>
        <end position="334"/>
    </location>
</feature>
<dbReference type="PANTHER" id="PTHR30046:SF0">
    <property type="entry name" value="FLAGELLAR M-RING PROTEIN"/>
    <property type="match status" value="1"/>
</dbReference>
<dbReference type="Gene3D" id="3.30.300.30">
    <property type="match status" value="1"/>
</dbReference>
<dbReference type="RefSeq" id="WP_145075852.1">
    <property type="nucleotide sequence ID" value="NZ_CP036425.1"/>
</dbReference>
<feature type="compositionally biased region" description="Polar residues" evidence="3">
    <location>
        <begin position="305"/>
        <end position="319"/>
    </location>
</feature>
<dbReference type="InterPro" id="IPR045851">
    <property type="entry name" value="AMP-bd_C_sf"/>
</dbReference>
<dbReference type="Proteomes" id="UP000317369">
    <property type="component" value="Chromosome"/>
</dbReference>
<keyword evidence="4" id="KW-1133">Transmembrane helix</keyword>
<feature type="domain" description="Flagellar M-ring N-terminal" evidence="5">
    <location>
        <begin position="58"/>
        <end position="213"/>
    </location>
</feature>
<dbReference type="GO" id="GO:0016020">
    <property type="term" value="C:membrane"/>
    <property type="evidence" value="ECO:0007669"/>
    <property type="project" value="UniProtKB-SubCell"/>
</dbReference>
<evidence type="ECO:0000256" key="1">
    <source>
        <dbReference type="ARBA" id="ARBA00004370"/>
    </source>
</evidence>
<dbReference type="PANTHER" id="PTHR30046">
    <property type="entry name" value="FLAGELLAR M-RING PROTEIN"/>
    <property type="match status" value="1"/>
</dbReference>
<dbReference type="KEGG" id="pcor:KS4_12100"/>
<evidence type="ECO:0000259" key="5">
    <source>
        <dbReference type="Pfam" id="PF01514"/>
    </source>
</evidence>
<evidence type="ECO:0000313" key="6">
    <source>
        <dbReference type="EMBL" id="QDU33165.1"/>
    </source>
</evidence>